<feature type="compositionally biased region" description="Low complexity" evidence="10">
    <location>
        <begin position="90"/>
        <end position="113"/>
    </location>
</feature>
<dbReference type="GO" id="GO:0008270">
    <property type="term" value="F:zinc ion binding"/>
    <property type="evidence" value="ECO:0007669"/>
    <property type="project" value="UniProtKB-KW"/>
</dbReference>
<evidence type="ECO:0000256" key="5">
    <source>
        <dbReference type="ARBA" id="ARBA00022786"/>
    </source>
</evidence>
<proteinExistence type="predicted"/>
<dbReference type="AlphaFoldDB" id="D7FJ26"/>
<evidence type="ECO:0000256" key="8">
    <source>
        <dbReference type="ARBA" id="ARBA00023136"/>
    </source>
</evidence>
<dbReference type="InterPro" id="IPR044235">
    <property type="entry name" value="RNFT1/2"/>
</dbReference>
<gene>
    <name evidence="13" type="ORF">Esi_0125_0077</name>
</gene>
<evidence type="ECO:0000256" key="6">
    <source>
        <dbReference type="ARBA" id="ARBA00022833"/>
    </source>
</evidence>
<evidence type="ECO:0000313" key="13">
    <source>
        <dbReference type="EMBL" id="CBJ49065.1"/>
    </source>
</evidence>
<feature type="region of interest" description="Disordered" evidence="10">
    <location>
        <begin position="178"/>
        <end position="246"/>
    </location>
</feature>
<dbReference type="Pfam" id="PF13639">
    <property type="entry name" value="zf-RING_2"/>
    <property type="match status" value="1"/>
</dbReference>
<keyword evidence="2 11" id="KW-0812">Transmembrane</keyword>
<evidence type="ECO:0000256" key="3">
    <source>
        <dbReference type="ARBA" id="ARBA00022723"/>
    </source>
</evidence>
<evidence type="ECO:0000256" key="1">
    <source>
        <dbReference type="ARBA" id="ARBA00004141"/>
    </source>
</evidence>
<keyword evidence="7 11" id="KW-1133">Transmembrane helix</keyword>
<keyword evidence="3" id="KW-0479">Metal-binding</keyword>
<dbReference type="InterPro" id="IPR013083">
    <property type="entry name" value="Znf_RING/FYVE/PHD"/>
</dbReference>
<evidence type="ECO:0000256" key="10">
    <source>
        <dbReference type="SAM" id="MobiDB-lite"/>
    </source>
</evidence>
<feature type="compositionally biased region" description="Basic and acidic residues" evidence="10">
    <location>
        <begin position="226"/>
        <end position="236"/>
    </location>
</feature>
<dbReference type="PROSITE" id="PS50089">
    <property type="entry name" value="ZF_RING_2"/>
    <property type="match status" value="1"/>
</dbReference>
<evidence type="ECO:0000256" key="7">
    <source>
        <dbReference type="ARBA" id="ARBA00022989"/>
    </source>
</evidence>
<organism evidence="13 14">
    <name type="scientific">Ectocarpus siliculosus</name>
    <name type="common">Brown alga</name>
    <name type="synonym">Conferva siliculosa</name>
    <dbReference type="NCBI Taxonomy" id="2880"/>
    <lineage>
        <taxon>Eukaryota</taxon>
        <taxon>Sar</taxon>
        <taxon>Stramenopiles</taxon>
        <taxon>Ochrophyta</taxon>
        <taxon>PX clade</taxon>
        <taxon>Phaeophyceae</taxon>
        <taxon>Ectocarpales</taxon>
        <taxon>Ectocarpaceae</taxon>
        <taxon>Ectocarpus</taxon>
    </lineage>
</organism>
<dbReference type="GO" id="GO:1904294">
    <property type="term" value="P:positive regulation of ERAD pathway"/>
    <property type="evidence" value="ECO:0007669"/>
    <property type="project" value="InterPro"/>
</dbReference>
<evidence type="ECO:0000256" key="9">
    <source>
        <dbReference type="PROSITE-ProRule" id="PRU00175"/>
    </source>
</evidence>
<dbReference type="PANTHER" id="PTHR15860:SF0">
    <property type="entry name" value="LP20373P"/>
    <property type="match status" value="1"/>
</dbReference>
<dbReference type="InterPro" id="IPR001841">
    <property type="entry name" value="Znf_RING"/>
</dbReference>
<evidence type="ECO:0000259" key="12">
    <source>
        <dbReference type="PROSITE" id="PS50089"/>
    </source>
</evidence>
<keyword evidence="14" id="KW-1185">Reference proteome</keyword>
<dbReference type="eggNOG" id="KOG0802">
    <property type="taxonomic scope" value="Eukaryota"/>
</dbReference>
<feature type="transmembrane region" description="Helical" evidence="11">
    <location>
        <begin position="320"/>
        <end position="353"/>
    </location>
</feature>
<reference evidence="13 14" key="1">
    <citation type="journal article" date="2010" name="Nature">
        <title>The Ectocarpus genome and the independent evolution of multicellularity in brown algae.</title>
        <authorList>
            <person name="Cock J.M."/>
            <person name="Sterck L."/>
            <person name="Rouze P."/>
            <person name="Scornet D."/>
            <person name="Allen A.E."/>
            <person name="Amoutzias G."/>
            <person name="Anthouard V."/>
            <person name="Artiguenave F."/>
            <person name="Aury J.M."/>
            <person name="Badger J.H."/>
            <person name="Beszteri B."/>
            <person name="Billiau K."/>
            <person name="Bonnet E."/>
            <person name="Bothwell J.H."/>
            <person name="Bowler C."/>
            <person name="Boyen C."/>
            <person name="Brownlee C."/>
            <person name="Carrano C.J."/>
            <person name="Charrier B."/>
            <person name="Cho G.Y."/>
            <person name="Coelho S.M."/>
            <person name="Collen J."/>
            <person name="Corre E."/>
            <person name="Da Silva C."/>
            <person name="Delage L."/>
            <person name="Delaroque N."/>
            <person name="Dittami S.M."/>
            <person name="Doulbeau S."/>
            <person name="Elias M."/>
            <person name="Farnham G."/>
            <person name="Gachon C.M."/>
            <person name="Gschloessl B."/>
            <person name="Heesch S."/>
            <person name="Jabbari K."/>
            <person name="Jubin C."/>
            <person name="Kawai H."/>
            <person name="Kimura K."/>
            <person name="Kloareg B."/>
            <person name="Kupper F.C."/>
            <person name="Lang D."/>
            <person name="Le Bail A."/>
            <person name="Leblanc C."/>
            <person name="Lerouge P."/>
            <person name="Lohr M."/>
            <person name="Lopez P.J."/>
            <person name="Martens C."/>
            <person name="Maumus F."/>
            <person name="Michel G."/>
            <person name="Miranda-Saavedra D."/>
            <person name="Morales J."/>
            <person name="Moreau H."/>
            <person name="Motomura T."/>
            <person name="Nagasato C."/>
            <person name="Napoli C.A."/>
            <person name="Nelson D.R."/>
            <person name="Nyvall-Collen P."/>
            <person name="Peters A.F."/>
            <person name="Pommier C."/>
            <person name="Potin P."/>
            <person name="Poulain J."/>
            <person name="Quesneville H."/>
            <person name="Read B."/>
            <person name="Rensing S.A."/>
            <person name="Ritter A."/>
            <person name="Rousvoal S."/>
            <person name="Samanta M."/>
            <person name="Samson G."/>
            <person name="Schroeder D.C."/>
            <person name="Segurens B."/>
            <person name="Strittmatter M."/>
            <person name="Tonon T."/>
            <person name="Tregear J.W."/>
            <person name="Valentin K."/>
            <person name="von Dassow P."/>
            <person name="Yamagishi T."/>
            <person name="Van de Peer Y."/>
            <person name="Wincker P."/>
        </authorList>
    </citation>
    <scope>NUCLEOTIDE SEQUENCE [LARGE SCALE GENOMIC DNA]</scope>
    <source>
        <strain evidence="14">Ec32 / CCAP1310/4</strain>
    </source>
</reference>
<keyword evidence="8 11" id="KW-0472">Membrane</keyword>
<feature type="region of interest" description="Disordered" evidence="10">
    <location>
        <begin position="85"/>
        <end position="130"/>
    </location>
</feature>
<accession>D7FJ26</accession>
<dbReference type="CDD" id="cd16561">
    <property type="entry name" value="RING-HC_RNF213"/>
    <property type="match status" value="1"/>
</dbReference>
<evidence type="ECO:0000256" key="2">
    <source>
        <dbReference type="ARBA" id="ARBA00022692"/>
    </source>
</evidence>
<dbReference type="GO" id="GO:0016020">
    <property type="term" value="C:membrane"/>
    <property type="evidence" value="ECO:0007669"/>
    <property type="project" value="UniProtKB-SubCell"/>
</dbReference>
<comment type="subcellular location">
    <subcellularLocation>
        <location evidence="1">Membrane</location>
        <topology evidence="1">Multi-pass membrane protein</topology>
    </subcellularLocation>
</comment>
<keyword evidence="4 9" id="KW-0863">Zinc-finger</keyword>
<feature type="compositionally biased region" description="Low complexity" evidence="10">
    <location>
        <begin position="284"/>
        <end position="302"/>
    </location>
</feature>
<dbReference type="GO" id="GO:0061630">
    <property type="term" value="F:ubiquitin protein ligase activity"/>
    <property type="evidence" value="ECO:0007669"/>
    <property type="project" value="InterPro"/>
</dbReference>
<feature type="region of interest" description="Disordered" evidence="10">
    <location>
        <begin position="269"/>
        <end position="306"/>
    </location>
</feature>
<dbReference type="PROSITE" id="PS00518">
    <property type="entry name" value="ZF_RING_1"/>
    <property type="match status" value="1"/>
</dbReference>
<sequence length="511" mass="53108">MDRRGLLLCCYITTSRRRPQPHIRKAMEMEECWDTDTEVDEVNDDNIGPLLAAQPDLPTTAAATATAAVPSPSERAAAACLPHATGAHEQQQPPQQVPSGGRRSAASSSSATGPTGGTGGIPRTPNSDANGATLARLVSTWGPVTSQDGWRQAAAAAAASPASMGGVGSGVVGQVRRGFRDGFSSSSSETSAHRGVPQGGAARGDRVGGTRASTTNRNSGGGGAQDGDRGRDHLEDVSEGGGGSNGLLAVGLPSGLSLGLGGGAEASLTGMSNNSGGGGGGVGEPSSSGSSDSSNEDSSPGGVETNPPEELLRALVGARITIALLLLLMCHYIVTHLLGIAAFSMGTAIVVVLDQRLWSHSGAQRRVNAVVEMAFVLYRCLLPAPVWLEFYGKDSDYFAGIYLVLKGMQVSFRADRFVRAACYVRRGELDRGKLATPEEVAEAGSPDCSICYDRMSRPLLLPCNHLFCGECVAEWLERERTCPLCRAEVPSSNPIPRSLRDGRTTVVPQIL</sequence>
<dbReference type="Gene3D" id="3.30.40.10">
    <property type="entry name" value="Zinc/RING finger domain, C3HC4 (zinc finger)"/>
    <property type="match status" value="1"/>
</dbReference>
<name>D7FJ26_ECTSI</name>
<dbReference type="Proteomes" id="UP000002630">
    <property type="component" value="Linkage Group LG18"/>
</dbReference>
<evidence type="ECO:0000313" key="14">
    <source>
        <dbReference type="Proteomes" id="UP000002630"/>
    </source>
</evidence>
<dbReference type="EMBL" id="FN649743">
    <property type="protein sequence ID" value="CBJ49065.1"/>
    <property type="molecule type" value="Genomic_DNA"/>
</dbReference>
<evidence type="ECO:0000256" key="4">
    <source>
        <dbReference type="ARBA" id="ARBA00022771"/>
    </source>
</evidence>
<dbReference type="SMART" id="SM00184">
    <property type="entry name" value="RING"/>
    <property type="match status" value="1"/>
</dbReference>
<keyword evidence="6" id="KW-0862">Zinc</keyword>
<feature type="domain" description="RING-type" evidence="12">
    <location>
        <begin position="448"/>
        <end position="486"/>
    </location>
</feature>
<dbReference type="PANTHER" id="PTHR15860">
    <property type="entry name" value="UNCHARACTERIZED RING FINGER-CONTAINING PROTEIN"/>
    <property type="match status" value="1"/>
</dbReference>
<protein>
    <recommendedName>
        <fullName evidence="12">RING-type domain-containing protein</fullName>
    </recommendedName>
</protein>
<dbReference type="EMBL" id="FN647904">
    <property type="protein sequence ID" value="CBJ49065.1"/>
    <property type="molecule type" value="Genomic_DNA"/>
</dbReference>
<dbReference type="InParanoid" id="D7FJ26"/>
<dbReference type="InterPro" id="IPR017907">
    <property type="entry name" value="Znf_RING_CS"/>
</dbReference>
<dbReference type="SUPFAM" id="SSF57850">
    <property type="entry name" value="RING/U-box"/>
    <property type="match status" value="1"/>
</dbReference>
<feature type="compositionally biased region" description="Low complexity" evidence="10">
    <location>
        <begin position="178"/>
        <end position="188"/>
    </location>
</feature>
<dbReference type="OrthoDB" id="207411at2759"/>
<evidence type="ECO:0000256" key="11">
    <source>
        <dbReference type="SAM" id="Phobius"/>
    </source>
</evidence>
<keyword evidence="5" id="KW-0833">Ubl conjugation pathway</keyword>